<comment type="caution">
    <text evidence="2">The sequence shown here is derived from an EMBL/GenBank/DDBJ whole genome shotgun (WGS) entry which is preliminary data.</text>
</comment>
<name>A0AAW9FM05_9HYPH</name>
<reference evidence="2" key="1">
    <citation type="journal article" date="2023" name="Phytobiomes J">
        <title>Deciphering the key players within the bacterial microbiota associated with aerial crown gall tumors on rhododendron: Insights into the gallobiome.</title>
        <authorList>
            <person name="Kuzmanovic N."/>
            <person name="Nesme J."/>
            <person name="Wolf J."/>
            <person name="Neumann-Schaal M."/>
            <person name="Petersen J."/>
            <person name="Fernandez-Gnecco G."/>
            <person name="Sproeer C."/>
            <person name="Bunk B."/>
            <person name="Overmann J."/>
            <person name="Sorensen S.J."/>
            <person name="Idczak E."/>
            <person name="Smalla K."/>
        </authorList>
    </citation>
    <scope>NUCLEOTIDE SEQUENCE</scope>
    <source>
        <strain evidence="2">Rho-11.1</strain>
    </source>
</reference>
<organism evidence="2">
    <name type="scientific">Agrobacterium rosae</name>
    <dbReference type="NCBI Taxonomy" id="1972867"/>
    <lineage>
        <taxon>Bacteria</taxon>
        <taxon>Pseudomonadati</taxon>
        <taxon>Pseudomonadota</taxon>
        <taxon>Alphaproteobacteria</taxon>
        <taxon>Hyphomicrobiales</taxon>
        <taxon>Rhizobiaceae</taxon>
        <taxon>Rhizobium/Agrobacterium group</taxon>
        <taxon>Agrobacterium</taxon>
    </lineage>
</organism>
<accession>A0AAW9FM05</accession>
<proteinExistence type="predicted"/>
<dbReference type="Pfam" id="PF25682">
    <property type="entry name" value="Phage_VG64"/>
    <property type="match status" value="1"/>
</dbReference>
<dbReference type="RefSeq" id="WP_320203723.1">
    <property type="nucleotide sequence ID" value="NZ_CP192781.1"/>
</dbReference>
<dbReference type="AlphaFoldDB" id="A0AAW9FM05"/>
<evidence type="ECO:0000313" key="2">
    <source>
        <dbReference type="EMBL" id="MDX8305607.1"/>
    </source>
</evidence>
<dbReference type="PROSITE" id="PS51257">
    <property type="entry name" value="PROKAR_LIPOPROTEIN"/>
    <property type="match status" value="1"/>
</dbReference>
<feature type="chain" id="PRO_5043813130" description="Lipoprotein" evidence="1">
    <location>
        <begin position="20"/>
        <end position="135"/>
    </location>
</feature>
<evidence type="ECO:0000256" key="1">
    <source>
        <dbReference type="SAM" id="SignalP"/>
    </source>
</evidence>
<dbReference type="EMBL" id="JAVRAF010000023">
    <property type="protein sequence ID" value="MDX8305607.1"/>
    <property type="molecule type" value="Genomic_DNA"/>
</dbReference>
<dbReference type="InterPro" id="IPR058243">
    <property type="entry name" value="Phage_VG64"/>
</dbReference>
<protein>
    <recommendedName>
        <fullName evidence="3">Lipoprotein</fullName>
    </recommendedName>
</protein>
<sequence>MKRIFVAAVLALSSMLAGCTDDAQVASHNLSKAADNFEVSRRIIFYNGITDTYMLTIEGLCSISVGDRKLDVTCKTGPGQYKKHFLGLSDNVTFFAEQLEGKSVSAYHYRVTFKPQSIIPDVNFRGDANELTTNR</sequence>
<keyword evidence="1" id="KW-0732">Signal</keyword>
<gene>
    <name evidence="2" type="ORF">RMR22_25545</name>
</gene>
<feature type="signal peptide" evidence="1">
    <location>
        <begin position="1"/>
        <end position="19"/>
    </location>
</feature>
<evidence type="ECO:0008006" key="3">
    <source>
        <dbReference type="Google" id="ProtNLM"/>
    </source>
</evidence>